<dbReference type="AlphaFoldDB" id="A0A382H0A3"/>
<reference evidence="1" key="1">
    <citation type="submission" date="2018-05" db="EMBL/GenBank/DDBJ databases">
        <authorList>
            <person name="Lanie J.A."/>
            <person name="Ng W.-L."/>
            <person name="Kazmierczak K.M."/>
            <person name="Andrzejewski T.M."/>
            <person name="Davidsen T.M."/>
            <person name="Wayne K.J."/>
            <person name="Tettelin H."/>
            <person name="Glass J.I."/>
            <person name="Rusch D."/>
            <person name="Podicherti R."/>
            <person name="Tsui H.-C.T."/>
            <person name="Winkler M.E."/>
        </authorList>
    </citation>
    <scope>NUCLEOTIDE SEQUENCE</scope>
</reference>
<organism evidence="1">
    <name type="scientific">marine metagenome</name>
    <dbReference type="NCBI Taxonomy" id="408172"/>
    <lineage>
        <taxon>unclassified sequences</taxon>
        <taxon>metagenomes</taxon>
        <taxon>ecological metagenomes</taxon>
    </lineage>
</organism>
<accession>A0A382H0A3</accession>
<dbReference type="EMBL" id="UINC01058213">
    <property type="protein sequence ID" value="SVB80213.1"/>
    <property type="molecule type" value="Genomic_DNA"/>
</dbReference>
<proteinExistence type="predicted"/>
<sequence length="92" mass="10918">MEKTIYLDLDGIDQAFLSLYKSPTYETSTFKGIPMEHFRWVTRMLPVKNRRIKYRGMSKPGYTRPQSFCHKFAADTFAIYYDNDDELHLGRP</sequence>
<gene>
    <name evidence="1" type="ORF">METZ01_LOCUS233067</name>
</gene>
<name>A0A382H0A3_9ZZZZ</name>
<evidence type="ECO:0000313" key="1">
    <source>
        <dbReference type="EMBL" id="SVB80213.1"/>
    </source>
</evidence>
<protein>
    <submittedName>
        <fullName evidence="1">Uncharacterized protein</fullName>
    </submittedName>
</protein>